<sequence>MPSLYRHPDAPAGAIQSIDAELERMSDGAVAIFLVRGDLAKLVIPPPALPGRADNLWRTTCFELFVSGEAQAYREFNFSPSGQWAAYGFAGYRSGMANADASVETELFHENNQLQFSAEIRTIFPNPAHVGLTAVIEDVGGTISYWSTAFAPGKPDFHAAAVRSLLLDGVSAE</sequence>
<evidence type="ECO:0000313" key="1">
    <source>
        <dbReference type="EMBL" id="MCL6740203.1"/>
    </source>
</evidence>
<proteinExistence type="predicted"/>
<accession>A0ABT0S774</accession>
<keyword evidence="2" id="KW-1185">Reference proteome</keyword>
<evidence type="ECO:0000313" key="2">
    <source>
        <dbReference type="Proteomes" id="UP001165383"/>
    </source>
</evidence>
<comment type="caution">
    <text evidence="1">The sequence shown here is derived from an EMBL/GenBank/DDBJ whole genome shotgun (WGS) entry which is preliminary data.</text>
</comment>
<dbReference type="EMBL" id="JAMGBB010000001">
    <property type="protein sequence ID" value="MCL6740203.1"/>
    <property type="molecule type" value="Genomic_DNA"/>
</dbReference>
<protein>
    <submittedName>
        <fullName evidence="1">DOMON-like domain-containing protein</fullName>
    </submittedName>
</protein>
<dbReference type="RefSeq" id="WP_249914648.1">
    <property type="nucleotide sequence ID" value="NZ_JAMGBB010000001.1"/>
</dbReference>
<dbReference type="Proteomes" id="UP001165383">
    <property type="component" value="Unassembled WGS sequence"/>
</dbReference>
<organism evidence="1 2">
    <name type="scientific">Sphingomonas brevis</name>
    <dbReference type="NCBI Taxonomy" id="2908206"/>
    <lineage>
        <taxon>Bacteria</taxon>
        <taxon>Pseudomonadati</taxon>
        <taxon>Pseudomonadota</taxon>
        <taxon>Alphaproteobacteria</taxon>
        <taxon>Sphingomonadales</taxon>
        <taxon>Sphingomonadaceae</taxon>
        <taxon>Sphingomonas</taxon>
    </lineage>
</organism>
<gene>
    <name evidence="1" type="ORF">LZ518_03510</name>
</gene>
<reference evidence="1" key="1">
    <citation type="submission" date="2022-05" db="EMBL/GenBank/DDBJ databases">
        <authorList>
            <person name="Jo J.-H."/>
            <person name="Im W.-T."/>
        </authorList>
    </citation>
    <scope>NUCLEOTIDE SEQUENCE</scope>
    <source>
        <strain evidence="1">RB56-2</strain>
    </source>
</reference>
<name>A0ABT0S774_9SPHN</name>
<dbReference type="CDD" id="cd09627">
    <property type="entry name" value="DOMON_murB_like"/>
    <property type="match status" value="1"/>
</dbReference>